<reference evidence="1 2" key="1">
    <citation type="submission" date="2024-02" db="EMBL/GenBank/DDBJ databases">
        <authorList>
            <person name="Chen Y."/>
            <person name="Shah S."/>
            <person name="Dougan E. K."/>
            <person name="Thang M."/>
            <person name="Chan C."/>
        </authorList>
    </citation>
    <scope>NUCLEOTIDE SEQUENCE [LARGE SCALE GENOMIC DNA]</scope>
</reference>
<dbReference type="EMBL" id="CAXAMN010023695">
    <property type="protein sequence ID" value="CAK9079951.1"/>
    <property type="molecule type" value="Genomic_DNA"/>
</dbReference>
<gene>
    <name evidence="1" type="ORF">CCMP2556_LOCUS39309</name>
</gene>
<evidence type="ECO:0000313" key="1">
    <source>
        <dbReference type="EMBL" id="CAK9079951.1"/>
    </source>
</evidence>
<comment type="caution">
    <text evidence="1">The sequence shown here is derived from an EMBL/GenBank/DDBJ whole genome shotgun (WGS) entry which is preliminary data.</text>
</comment>
<accession>A0ABP0PVZ9</accession>
<protein>
    <submittedName>
        <fullName evidence="1">Uncharacterized protein</fullName>
    </submittedName>
</protein>
<dbReference type="Proteomes" id="UP001642484">
    <property type="component" value="Unassembled WGS sequence"/>
</dbReference>
<keyword evidence="2" id="KW-1185">Reference proteome</keyword>
<name>A0ABP0PVZ9_9DINO</name>
<sequence>MAADLVELPSILRPRCNKNLIRPKKSVSFEVGVKSEVEPVQKVPTTLWWKDDSFLQRFLCQTGLAAERPEQSGKSRFLYPSETMQGDPELACGLWNHFDVF</sequence>
<organism evidence="1 2">
    <name type="scientific">Durusdinium trenchii</name>
    <dbReference type="NCBI Taxonomy" id="1381693"/>
    <lineage>
        <taxon>Eukaryota</taxon>
        <taxon>Sar</taxon>
        <taxon>Alveolata</taxon>
        <taxon>Dinophyceae</taxon>
        <taxon>Suessiales</taxon>
        <taxon>Symbiodiniaceae</taxon>
        <taxon>Durusdinium</taxon>
    </lineage>
</organism>
<proteinExistence type="predicted"/>
<evidence type="ECO:0000313" key="2">
    <source>
        <dbReference type="Proteomes" id="UP001642484"/>
    </source>
</evidence>